<comment type="function">
    <text evidence="3">The electron transfer flavoprotein serves as a specific electron acceptor for other dehydrogenases. It transfers the electrons to the main respiratory chain via ETF-ubiquinone oxidoreductase (ETF dehydrogenase).</text>
</comment>
<evidence type="ECO:0000256" key="2">
    <source>
        <dbReference type="ARBA" id="ARBA00011355"/>
    </source>
</evidence>
<dbReference type="Gene3D" id="3.40.50.620">
    <property type="entry name" value="HUPs"/>
    <property type="match status" value="1"/>
</dbReference>
<protein>
    <submittedName>
        <fullName evidence="6">Electron transfer flavoprotein alpha subunit</fullName>
    </submittedName>
</protein>
<evidence type="ECO:0000256" key="4">
    <source>
        <dbReference type="PIRSR" id="PIRSR000089-1"/>
    </source>
</evidence>
<dbReference type="SMART" id="SM00893">
    <property type="entry name" value="ETF"/>
    <property type="match status" value="1"/>
</dbReference>
<comment type="similarity">
    <text evidence="1">Belongs to the ETF alpha-subunit/FixB family.</text>
</comment>
<accession>A0A7Y9ZB41</accession>
<dbReference type="GO" id="GO:0050660">
    <property type="term" value="F:flavin adenine dinucleotide binding"/>
    <property type="evidence" value="ECO:0007669"/>
    <property type="project" value="InterPro"/>
</dbReference>
<dbReference type="EMBL" id="JACBZO010000001">
    <property type="protein sequence ID" value="NYI42129.1"/>
    <property type="molecule type" value="Genomic_DNA"/>
</dbReference>
<keyword evidence="4" id="KW-0285">Flavoprotein</keyword>
<dbReference type="Pfam" id="PF00766">
    <property type="entry name" value="ETF_alpha"/>
    <property type="match status" value="1"/>
</dbReference>
<evidence type="ECO:0000256" key="1">
    <source>
        <dbReference type="ARBA" id="ARBA00005817"/>
    </source>
</evidence>
<sequence>MTATVAVLVEHRDSESAGSGIAQPSFEALTLARTIGRPIAVWMGEQPPADAVAALGAYGAEEVRVLAIGERARHPKTAAAALAAATGDAALVLMVSTFVNKEIATHLALATGAGVVVDAAGAEMVDGRVEALQTVFAATWNVRTRVNADRAIVALRPNTTKAEPAATAGAAELVGVLAALPKMRETLASVTPVAREEGVPLSEAAVVVSGGRGTSGDYTLVRELADVLGAAVGASRDATDEGWISHEHMVGQTGVTVTPALYVACGISGAVHHRGGMQASGTIVAVNIDPDAPIFEIADFGVVGDLGDVLPQAIAALKAARLA</sequence>
<dbReference type="InterPro" id="IPR029035">
    <property type="entry name" value="DHS-like_NAD/FAD-binding_dom"/>
</dbReference>
<organism evidence="6 7">
    <name type="scientific">Demequina lutea</name>
    <dbReference type="NCBI Taxonomy" id="431489"/>
    <lineage>
        <taxon>Bacteria</taxon>
        <taxon>Bacillati</taxon>
        <taxon>Actinomycetota</taxon>
        <taxon>Actinomycetes</taxon>
        <taxon>Micrococcales</taxon>
        <taxon>Demequinaceae</taxon>
        <taxon>Demequina</taxon>
    </lineage>
</organism>
<dbReference type="InterPro" id="IPR014729">
    <property type="entry name" value="Rossmann-like_a/b/a_fold"/>
</dbReference>
<feature type="binding site" evidence="4">
    <location>
        <position position="212"/>
    </location>
    <ligand>
        <name>FAD</name>
        <dbReference type="ChEBI" id="CHEBI:57692"/>
    </ligand>
</feature>
<gene>
    <name evidence="6" type="ORF">BKA03_002248</name>
</gene>
<dbReference type="OrthoDB" id="9770286at2"/>
<proteinExistence type="inferred from homology"/>
<dbReference type="InterPro" id="IPR014730">
    <property type="entry name" value="ETF_a/b_N"/>
</dbReference>
<comment type="caution">
    <text evidence="6">The sequence shown here is derived from an EMBL/GenBank/DDBJ whole genome shotgun (WGS) entry which is preliminary data.</text>
</comment>
<name>A0A7Y9ZB41_9MICO</name>
<feature type="binding site" evidence="4">
    <location>
        <position position="287"/>
    </location>
    <ligand>
        <name>FAD</name>
        <dbReference type="ChEBI" id="CHEBI:57692"/>
    </ligand>
</feature>
<dbReference type="PANTHER" id="PTHR43153:SF1">
    <property type="entry name" value="ELECTRON TRANSFER FLAVOPROTEIN SUBUNIT ALPHA, MITOCHONDRIAL"/>
    <property type="match status" value="1"/>
</dbReference>
<dbReference type="SUPFAM" id="SSF52402">
    <property type="entry name" value="Adenine nucleotide alpha hydrolases-like"/>
    <property type="match status" value="1"/>
</dbReference>
<dbReference type="GO" id="GO:0033539">
    <property type="term" value="P:fatty acid beta-oxidation using acyl-CoA dehydrogenase"/>
    <property type="evidence" value="ECO:0007669"/>
    <property type="project" value="TreeGrafter"/>
</dbReference>
<dbReference type="AlphaFoldDB" id="A0A7Y9ZB41"/>
<dbReference type="RefSeq" id="WP_062074013.1">
    <property type="nucleotide sequence ID" value="NZ_BBRC01000002.1"/>
</dbReference>
<dbReference type="GO" id="GO:0009055">
    <property type="term" value="F:electron transfer activity"/>
    <property type="evidence" value="ECO:0007669"/>
    <property type="project" value="InterPro"/>
</dbReference>
<dbReference type="Pfam" id="PF01012">
    <property type="entry name" value="ETF"/>
    <property type="match status" value="1"/>
</dbReference>
<feature type="domain" description="Electron transfer flavoprotein alpha/beta-subunit N-terminal" evidence="5">
    <location>
        <begin position="5"/>
        <end position="199"/>
    </location>
</feature>
<dbReference type="Gene3D" id="3.40.50.1220">
    <property type="entry name" value="TPP-binding domain"/>
    <property type="match status" value="1"/>
</dbReference>
<dbReference type="SUPFAM" id="SSF52467">
    <property type="entry name" value="DHS-like NAD/FAD-binding domain"/>
    <property type="match status" value="1"/>
</dbReference>
<keyword evidence="4" id="KW-0274">FAD</keyword>
<keyword evidence="7" id="KW-1185">Reference proteome</keyword>
<evidence type="ECO:0000313" key="7">
    <source>
        <dbReference type="Proteomes" id="UP000547973"/>
    </source>
</evidence>
<dbReference type="InterPro" id="IPR001308">
    <property type="entry name" value="ETF_a/FixB"/>
</dbReference>
<dbReference type="PIRSF" id="PIRSF000089">
    <property type="entry name" value="Electra_flavoP_a"/>
    <property type="match status" value="1"/>
</dbReference>
<dbReference type="PANTHER" id="PTHR43153">
    <property type="entry name" value="ELECTRON TRANSFER FLAVOPROTEIN ALPHA"/>
    <property type="match status" value="1"/>
</dbReference>
<dbReference type="Proteomes" id="UP000547973">
    <property type="component" value="Unassembled WGS sequence"/>
</dbReference>
<feature type="binding site" evidence="4">
    <location>
        <begin position="235"/>
        <end position="236"/>
    </location>
    <ligand>
        <name>FAD</name>
        <dbReference type="ChEBI" id="CHEBI:57692"/>
    </ligand>
</feature>
<reference evidence="6 7" key="1">
    <citation type="submission" date="2020-07" db="EMBL/GenBank/DDBJ databases">
        <title>Sequencing the genomes of 1000 actinobacteria strains.</title>
        <authorList>
            <person name="Klenk H.-P."/>
        </authorList>
    </citation>
    <scope>NUCLEOTIDE SEQUENCE [LARGE SCALE GENOMIC DNA]</scope>
    <source>
        <strain evidence="6 7">DSM 19970</strain>
    </source>
</reference>
<evidence type="ECO:0000259" key="5">
    <source>
        <dbReference type="SMART" id="SM00893"/>
    </source>
</evidence>
<evidence type="ECO:0000313" key="6">
    <source>
        <dbReference type="EMBL" id="NYI42129.1"/>
    </source>
</evidence>
<dbReference type="InterPro" id="IPR014731">
    <property type="entry name" value="ETF_asu_C"/>
</dbReference>
<comment type="cofactor">
    <cofactor evidence="4">
        <name>FAD</name>
        <dbReference type="ChEBI" id="CHEBI:57692"/>
    </cofactor>
    <text evidence="4">Binds 1 FAD per dimer.</text>
</comment>
<evidence type="ECO:0000256" key="3">
    <source>
        <dbReference type="ARBA" id="ARBA00025649"/>
    </source>
</evidence>
<feature type="binding site" evidence="4">
    <location>
        <begin position="266"/>
        <end position="273"/>
    </location>
    <ligand>
        <name>FAD</name>
        <dbReference type="ChEBI" id="CHEBI:57692"/>
    </ligand>
</feature>
<comment type="subunit">
    <text evidence="2">Heterodimer of an alpha and a beta subunit.</text>
</comment>